<keyword evidence="9" id="KW-1185">Reference proteome</keyword>
<dbReference type="Proteomes" id="UP000250140">
    <property type="component" value="Unassembled WGS sequence"/>
</dbReference>
<organism evidence="8 9">
    <name type="scientific">Glonium stellatum</name>
    <dbReference type="NCBI Taxonomy" id="574774"/>
    <lineage>
        <taxon>Eukaryota</taxon>
        <taxon>Fungi</taxon>
        <taxon>Dikarya</taxon>
        <taxon>Ascomycota</taxon>
        <taxon>Pezizomycotina</taxon>
        <taxon>Dothideomycetes</taxon>
        <taxon>Pleosporomycetidae</taxon>
        <taxon>Gloniales</taxon>
        <taxon>Gloniaceae</taxon>
        <taxon>Glonium</taxon>
    </lineage>
</organism>
<evidence type="ECO:0000259" key="7">
    <source>
        <dbReference type="PROSITE" id="PS51072"/>
    </source>
</evidence>
<dbReference type="SUPFAM" id="SSF49447">
    <property type="entry name" value="Second domain of Mu2 adaptin subunit (ap50) of ap2 adaptor"/>
    <property type="match status" value="1"/>
</dbReference>
<keyword evidence="4" id="KW-0472">Membrane</keyword>
<comment type="similarity">
    <text evidence="5">Belongs to the adaptor complexes medium subunit family.</text>
</comment>
<dbReference type="PIRSF" id="PIRSF005992">
    <property type="entry name" value="Clathrin_mu"/>
    <property type="match status" value="1"/>
</dbReference>
<dbReference type="PANTHER" id="PTHR10529">
    <property type="entry name" value="AP COMPLEX SUBUNIT MU"/>
    <property type="match status" value="1"/>
</dbReference>
<dbReference type="PROSITE" id="PS51072">
    <property type="entry name" value="MHD"/>
    <property type="match status" value="1"/>
</dbReference>
<feature type="region of interest" description="Disordered" evidence="6">
    <location>
        <begin position="445"/>
        <end position="465"/>
    </location>
</feature>
<accession>A0A8E2F569</accession>
<dbReference type="SUPFAM" id="SSF64356">
    <property type="entry name" value="SNARE-like"/>
    <property type="match status" value="1"/>
</dbReference>
<keyword evidence="2 5" id="KW-0813">Transport</keyword>
<evidence type="ECO:0000256" key="3">
    <source>
        <dbReference type="ARBA" id="ARBA00022927"/>
    </source>
</evidence>
<dbReference type="OrthoDB" id="870at2759"/>
<protein>
    <submittedName>
        <fullName evidence="8">Adaptor protein complex 3 Mu3A</fullName>
    </submittedName>
</protein>
<evidence type="ECO:0000313" key="9">
    <source>
        <dbReference type="Proteomes" id="UP000250140"/>
    </source>
</evidence>
<name>A0A8E2F569_9PEZI</name>
<proteinExistence type="inferred from homology"/>
<feature type="region of interest" description="Disordered" evidence="6">
    <location>
        <begin position="156"/>
        <end position="186"/>
    </location>
</feature>
<dbReference type="Gene3D" id="2.60.40.1170">
    <property type="entry name" value="Mu homology domain, subdomain B"/>
    <property type="match status" value="2"/>
</dbReference>
<evidence type="ECO:0000313" key="8">
    <source>
        <dbReference type="EMBL" id="OCL10777.1"/>
    </source>
</evidence>
<evidence type="ECO:0000256" key="4">
    <source>
        <dbReference type="ARBA" id="ARBA00023136"/>
    </source>
</evidence>
<feature type="compositionally biased region" description="Low complexity" evidence="6">
    <location>
        <begin position="156"/>
        <end position="180"/>
    </location>
</feature>
<dbReference type="InterPro" id="IPR028565">
    <property type="entry name" value="MHD"/>
</dbReference>
<gene>
    <name evidence="8" type="ORF">AOQ84DRAFT_288555</name>
</gene>
<keyword evidence="3 5" id="KW-0653">Protein transport</keyword>
<dbReference type="GO" id="GO:0016192">
    <property type="term" value="P:vesicle-mediated transport"/>
    <property type="evidence" value="ECO:0007669"/>
    <property type="project" value="InterPro"/>
</dbReference>
<sequence>MSAIEALYIFDEHNATILEHIYRARPPPASVLLPLYLAHPSPRPSLIYLPNTHPPTLAYSILQDRLLFISPSSAESEPLLVLEFLHRVADALEDFLGSPLLASKIESSYDVVAQLLSEMCDGGLVSNTEPNALRDVVEAPSWMGKLLGGVGLPSSSPSLAPSTSTPFSLPRPNLPRPNSNTASPVPWRRANVRHTSNELYVDIVETLNITLAPSGIPLSALAFGTIAFTAKVSGVPDLILQLNAPGSIASTVSLPVFHPCVRLARWRERPGELSFVPPDGRFVLAGYEVDLLGGDSLPSFTTTTKQAPSLNLPAIAEVRTSLGPVGAEFEVRLKISPKFHSSPSATSGPSSFSRSSGLTSRSSTAFGAGGTSAHPNVDEVTINVPLPAGVRNITDLRASKGDTQYAPGDAAVEWRISGKDIAVLMASSHGGTIGALATLRGSVVGSEEDEEDVGQAGPAGFDSADKWEYDEEDGGGYQTATLEAEQPKGYQHERQIEQKNTKRVKMNKVLMPSSATISFSVKGWLASGVRVDSLLVDAKKSRGLGSGVTPYKGVKYLTVSSRGVEVRC</sequence>
<dbReference type="InterPro" id="IPR036168">
    <property type="entry name" value="AP2_Mu_C_sf"/>
</dbReference>
<dbReference type="AlphaFoldDB" id="A0A8E2F569"/>
<evidence type="ECO:0000256" key="2">
    <source>
        <dbReference type="ARBA" id="ARBA00022448"/>
    </source>
</evidence>
<dbReference type="EMBL" id="KV749168">
    <property type="protein sequence ID" value="OCL10777.1"/>
    <property type="molecule type" value="Genomic_DNA"/>
</dbReference>
<feature type="region of interest" description="Disordered" evidence="6">
    <location>
        <begin position="340"/>
        <end position="376"/>
    </location>
</feature>
<feature type="compositionally biased region" description="Low complexity" evidence="6">
    <location>
        <begin position="341"/>
        <end position="366"/>
    </location>
</feature>
<dbReference type="GO" id="GO:0006886">
    <property type="term" value="P:intracellular protein transport"/>
    <property type="evidence" value="ECO:0007669"/>
    <property type="project" value="UniProtKB-UniRule"/>
</dbReference>
<evidence type="ECO:0000256" key="6">
    <source>
        <dbReference type="SAM" id="MobiDB-lite"/>
    </source>
</evidence>
<dbReference type="GO" id="GO:0030131">
    <property type="term" value="C:clathrin adaptor complex"/>
    <property type="evidence" value="ECO:0007669"/>
    <property type="project" value="UniProtKB-UniRule"/>
</dbReference>
<dbReference type="InterPro" id="IPR050431">
    <property type="entry name" value="Adaptor_comp_med_subunit"/>
</dbReference>
<dbReference type="Gene3D" id="3.30.450.60">
    <property type="match status" value="1"/>
</dbReference>
<evidence type="ECO:0000256" key="5">
    <source>
        <dbReference type="PIRNR" id="PIRNR005992"/>
    </source>
</evidence>
<dbReference type="InterPro" id="IPR011012">
    <property type="entry name" value="Longin-like_dom_sf"/>
</dbReference>
<feature type="domain" description="MHD" evidence="7">
    <location>
        <begin position="196"/>
        <end position="567"/>
    </location>
</feature>
<evidence type="ECO:0000256" key="1">
    <source>
        <dbReference type="ARBA" id="ARBA00004308"/>
    </source>
</evidence>
<dbReference type="CDD" id="cd14837">
    <property type="entry name" value="AP3_Mu_N"/>
    <property type="match status" value="1"/>
</dbReference>
<dbReference type="InterPro" id="IPR001392">
    <property type="entry name" value="Clathrin_mu"/>
</dbReference>
<comment type="subcellular location">
    <subcellularLocation>
        <location evidence="1">Endomembrane system</location>
    </subcellularLocation>
</comment>
<dbReference type="GO" id="GO:0012505">
    <property type="term" value="C:endomembrane system"/>
    <property type="evidence" value="ECO:0007669"/>
    <property type="project" value="UniProtKB-SubCell"/>
</dbReference>
<dbReference type="Pfam" id="PF00928">
    <property type="entry name" value="Adap_comp_sub"/>
    <property type="match status" value="1"/>
</dbReference>
<reference evidence="8 9" key="1">
    <citation type="journal article" date="2016" name="Nat. Commun.">
        <title>Ectomycorrhizal ecology is imprinted in the genome of the dominant symbiotic fungus Cenococcum geophilum.</title>
        <authorList>
            <consortium name="DOE Joint Genome Institute"/>
            <person name="Peter M."/>
            <person name="Kohler A."/>
            <person name="Ohm R.A."/>
            <person name="Kuo A."/>
            <person name="Krutzmann J."/>
            <person name="Morin E."/>
            <person name="Arend M."/>
            <person name="Barry K.W."/>
            <person name="Binder M."/>
            <person name="Choi C."/>
            <person name="Clum A."/>
            <person name="Copeland A."/>
            <person name="Grisel N."/>
            <person name="Haridas S."/>
            <person name="Kipfer T."/>
            <person name="LaButti K."/>
            <person name="Lindquist E."/>
            <person name="Lipzen A."/>
            <person name="Maire R."/>
            <person name="Meier B."/>
            <person name="Mihaltcheva S."/>
            <person name="Molinier V."/>
            <person name="Murat C."/>
            <person name="Poggeler S."/>
            <person name="Quandt C.A."/>
            <person name="Sperisen C."/>
            <person name="Tritt A."/>
            <person name="Tisserant E."/>
            <person name="Crous P.W."/>
            <person name="Henrissat B."/>
            <person name="Nehls U."/>
            <person name="Egli S."/>
            <person name="Spatafora J.W."/>
            <person name="Grigoriev I.V."/>
            <person name="Martin F.M."/>
        </authorList>
    </citation>
    <scope>NUCLEOTIDE SEQUENCE [LARGE SCALE GENOMIC DNA]</scope>
    <source>
        <strain evidence="8 9">CBS 207.34</strain>
    </source>
</reference>